<evidence type="ECO:0000256" key="1">
    <source>
        <dbReference type="ARBA" id="ARBA00007120"/>
    </source>
</evidence>
<feature type="region of interest" description="Disordered" evidence="2">
    <location>
        <begin position="40"/>
        <end position="63"/>
    </location>
</feature>
<dbReference type="Gene3D" id="3.90.280.10">
    <property type="entry name" value="PEBP-like"/>
    <property type="match status" value="1"/>
</dbReference>
<keyword evidence="4" id="KW-0649">Protein kinase inhibitor</keyword>
<dbReference type="RefSeq" id="WP_308248753.1">
    <property type="nucleotide sequence ID" value="NZ_JAHKRN010000002.1"/>
</dbReference>
<reference evidence="5" key="1">
    <citation type="journal article" date="2019" name="Int. J. Syst. Evol. Microbiol.">
        <title>The Global Catalogue of Microorganisms (GCM) 10K type strain sequencing project: providing services to taxonomists for standard genome sequencing and annotation.</title>
        <authorList>
            <consortium name="The Broad Institute Genomics Platform"/>
            <consortium name="The Broad Institute Genome Sequencing Center for Infectious Disease"/>
            <person name="Wu L."/>
            <person name="Ma J."/>
        </authorList>
    </citation>
    <scope>NUCLEOTIDE SEQUENCE [LARGE SCALE GENOMIC DNA]</scope>
    <source>
        <strain evidence="5">CGMCC 4.7106</strain>
    </source>
</reference>
<dbReference type="InterPro" id="IPR036610">
    <property type="entry name" value="PEBP-like_sf"/>
</dbReference>
<feature type="signal peptide" evidence="3">
    <location>
        <begin position="1"/>
        <end position="19"/>
    </location>
</feature>
<keyword evidence="3" id="KW-0732">Signal</keyword>
<dbReference type="Proteomes" id="UP001596096">
    <property type="component" value="Unassembled WGS sequence"/>
</dbReference>
<accession>A0ABW1BMZ7</accession>
<dbReference type="InterPro" id="IPR005247">
    <property type="entry name" value="YbhB_YbcL/LppC-like"/>
</dbReference>
<evidence type="ECO:0000256" key="2">
    <source>
        <dbReference type="SAM" id="MobiDB-lite"/>
    </source>
</evidence>
<dbReference type="CDD" id="cd00865">
    <property type="entry name" value="PEBP_bact_arch"/>
    <property type="match status" value="1"/>
</dbReference>
<organism evidence="4 5">
    <name type="scientific">Nonomuraea harbinensis</name>
    <dbReference type="NCBI Taxonomy" id="1286938"/>
    <lineage>
        <taxon>Bacteria</taxon>
        <taxon>Bacillati</taxon>
        <taxon>Actinomycetota</taxon>
        <taxon>Actinomycetes</taxon>
        <taxon>Streptosporangiales</taxon>
        <taxon>Streptosporangiaceae</taxon>
        <taxon>Nonomuraea</taxon>
    </lineage>
</organism>
<gene>
    <name evidence="4" type="ORF">ACFPUY_05075</name>
</gene>
<dbReference type="InterPro" id="IPR008914">
    <property type="entry name" value="PEBP"/>
</dbReference>
<dbReference type="PROSITE" id="PS51257">
    <property type="entry name" value="PROKAR_LIPOPROTEIN"/>
    <property type="match status" value="1"/>
</dbReference>
<comment type="similarity">
    <text evidence="1">Belongs to the UPF0098 family.</text>
</comment>
<dbReference type="Pfam" id="PF01161">
    <property type="entry name" value="PBP"/>
    <property type="match status" value="1"/>
</dbReference>
<dbReference type="EMBL" id="JBHSNW010000002">
    <property type="protein sequence ID" value="MFC5814442.1"/>
    <property type="molecule type" value="Genomic_DNA"/>
</dbReference>
<proteinExistence type="inferred from homology"/>
<evidence type="ECO:0000313" key="4">
    <source>
        <dbReference type="EMBL" id="MFC5814442.1"/>
    </source>
</evidence>
<sequence length="180" mass="18915">MRRAAVMVTAVASVLTASGCGTIIGTSEAQEIARINVSSPDLREGRPLPRQFSCQGSQGSPPLRWSSRPLEEAETVAIVVDSNSAESSGVYWVLYNIPATTTELGPNAAESPPEGSGQAKVTSGKAGYEPPCVGKGTYRFSVYTLSGKVDVEEGASLSTILKRIADRTIARGRLTAVNIE</sequence>
<evidence type="ECO:0000313" key="5">
    <source>
        <dbReference type="Proteomes" id="UP001596096"/>
    </source>
</evidence>
<protein>
    <submittedName>
        <fullName evidence="4">YbhB/YbcL family Raf kinase inhibitor-like protein</fullName>
    </submittedName>
</protein>
<comment type="caution">
    <text evidence="4">The sequence shown here is derived from an EMBL/GenBank/DDBJ whole genome shotgun (WGS) entry which is preliminary data.</text>
</comment>
<evidence type="ECO:0000256" key="3">
    <source>
        <dbReference type="SAM" id="SignalP"/>
    </source>
</evidence>
<keyword evidence="5" id="KW-1185">Reference proteome</keyword>
<dbReference type="SUPFAM" id="SSF49777">
    <property type="entry name" value="PEBP-like"/>
    <property type="match status" value="1"/>
</dbReference>
<dbReference type="GO" id="GO:0004860">
    <property type="term" value="F:protein kinase inhibitor activity"/>
    <property type="evidence" value="ECO:0007669"/>
    <property type="project" value="UniProtKB-KW"/>
</dbReference>
<name>A0ABW1BMZ7_9ACTN</name>
<feature type="chain" id="PRO_5045496567" evidence="3">
    <location>
        <begin position="20"/>
        <end position="180"/>
    </location>
</feature>
<feature type="region of interest" description="Disordered" evidence="2">
    <location>
        <begin position="105"/>
        <end position="126"/>
    </location>
</feature>